<feature type="chain" id="PRO_5032553392" description="Protein kinase domain-containing protein" evidence="2">
    <location>
        <begin position="21"/>
        <end position="964"/>
    </location>
</feature>
<dbReference type="SUPFAM" id="SSF56112">
    <property type="entry name" value="Protein kinase-like (PK-like)"/>
    <property type="match status" value="1"/>
</dbReference>
<feature type="domain" description="Protein kinase" evidence="3">
    <location>
        <begin position="579"/>
        <end position="928"/>
    </location>
</feature>
<feature type="region of interest" description="Disordered" evidence="1">
    <location>
        <begin position="657"/>
        <end position="677"/>
    </location>
</feature>
<feature type="signal peptide" evidence="2">
    <location>
        <begin position="1"/>
        <end position="20"/>
    </location>
</feature>
<evidence type="ECO:0000313" key="4">
    <source>
        <dbReference type="EMBL" id="KAG2495861.1"/>
    </source>
</evidence>
<dbReference type="PANTHER" id="PTHR44329">
    <property type="entry name" value="SERINE/THREONINE-PROTEIN KINASE TNNI3K-RELATED"/>
    <property type="match status" value="1"/>
</dbReference>
<keyword evidence="2" id="KW-0732">Signal</keyword>
<keyword evidence="5" id="KW-1185">Reference proteome</keyword>
<dbReference type="PROSITE" id="PS50011">
    <property type="entry name" value="PROTEIN_KINASE_DOM"/>
    <property type="match status" value="1"/>
</dbReference>
<evidence type="ECO:0000256" key="2">
    <source>
        <dbReference type="SAM" id="SignalP"/>
    </source>
</evidence>
<comment type="caution">
    <text evidence="4">The sequence shown here is derived from an EMBL/GenBank/DDBJ whole genome shotgun (WGS) entry which is preliminary data.</text>
</comment>
<evidence type="ECO:0000256" key="1">
    <source>
        <dbReference type="SAM" id="MobiDB-lite"/>
    </source>
</evidence>
<feature type="compositionally biased region" description="Polar residues" evidence="1">
    <location>
        <begin position="412"/>
        <end position="431"/>
    </location>
</feature>
<proteinExistence type="predicted"/>
<feature type="region of interest" description="Disordered" evidence="1">
    <location>
        <begin position="291"/>
        <end position="335"/>
    </location>
</feature>
<name>A0A835Y7Y8_9CHLO</name>
<dbReference type="Gene3D" id="3.30.200.20">
    <property type="entry name" value="Phosphorylase Kinase, domain 1"/>
    <property type="match status" value="1"/>
</dbReference>
<dbReference type="InterPro" id="IPR051681">
    <property type="entry name" value="Ser/Thr_Kinases-Pseudokinases"/>
</dbReference>
<dbReference type="InterPro" id="IPR000719">
    <property type="entry name" value="Prot_kinase_dom"/>
</dbReference>
<feature type="region of interest" description="Disordered" evidence="1">
    <location>
        <begin position="373"/>
        <end position="473"/>
    </location>
</feature>
<feature type="compositionally biased region" description="Low complexity" evidence="1">
    <location>
        <begin position="657"/>
        <end position="670"/>
    </location>
</feature>
<evidence type="ECO:0000259" key="3">
    <source>
        <dbReference type="PROSITE" id="PS50011"/>
    </source>
</evidence>
<dbReference type="OrthoDB" id="548589at2759"/>
<dbReference type="InterPro" id="IPR008266">
    <property type="entry name" value="Tyr_kinase_AS"/>
</dbReference>
<evidence type="ECO:0000313" key="5">
    <source>
        <dbReference type="Proteomes" id="UP000612055"/>
    </source>
</evidence>
<feature type="compositionally biased region" description="Pro residues" evidence="1">
    <location>
        <begin position="297"/>
        <end position="306"/>
    </location>
</feature>
<dbReference type="GO" id="GO:0004674">
    <property type="term" value="F:protein serine/threonine kinase activity"/>
    <property type="evidence" value="ECO:0007669"/>
    <property type="project" value="TreeGrafter"/>
</dbReference>
<dbReference type="AlphaFoldDB" id="A0A835Y7Y8"/>
<gene>
    <name evidence="4" type="ORF">HYH03_006099</name>
</gene>
<dbReference type="InterPro" id="IPR011009">
    <property type="entry name" value="Kinase-like_dom_sf"/>
</dbReference>
<dbReference type="InterPro" id="IPR001245">
    <property type="entry name" value="Ser-Thr/Tyr_kinase_cat_dom"/>
</dbReference>
<dbReference type="GO" id="GO:0005524">
    <property type="term" value="F:ATP binding"/>
    <property type="evidence" value="ECO:0007669"/>
    <property type="project" value="InterPro"/>
</dbReference>
<dbReference type="PROSITE" id="PS00109">
    <property type="entry name" value="PROTEIN_KINASE_TYR"/>
    <property type="match status" value="1"/>
</dbReference>
<sequence length="964" mass="97539">MRRAAGGLLLAATCLACAVAADQTLEALLLASGARKALGGLSGSITLAGKHAVVAAQVEVDDHLVISGPALQISSETAERGLGQSQCLLDFRALSPKSLLRISKGSRLELHRLDLLLPGPAAHPGTLDSAIGELSLSLRFIARSFEVEHAPLLLHDVTIVVPPAELSLLLGVLREAGRLPPSPGATPAGAPGSRRLAQRGRWLQQASQPPPPPAAALTAADLAAAEAEALSCPRALLSAYARASDVLSYNDTFVQFSTITFRGWTGTDVVVQSSMPHSQAFRRITLGAASNATASTPPSPPPPTPPAQTSTPAPSSNPPQPSVLPPPSSPPSQPHGNSWIVGVAVGAPLATILLGCTLAAVIRAPNQRLNAPTVDGSAGGIHSPSAELSRHPTRPSMAGSVDAVPKPPGWFSRTSTGKPLSSDPSSGTLTGASRAPDGSVTPAVTAGRSLKGPPGSEPATGGGGASGSGSGAAAAAAGGRAAAWDALDASYLRYLRLRETELLQLRPHDEEGGELTKTIELDPEAIARCVPTPRLTNGAAAWAAAVESHHGAEGAAAPPESGEGSAGAEAPTSAGGTALTLATLIGWGSRGSVYLGTWRGLLVAAKIQVVVDEMLCVAGQQRYRALLEAAIGTSLVHPNLVATYAYDIRPLAVQPGSSASASGQSRTSSGLEAQREPGQPNACQLITVLEFCSGGSLQCALESGLAGGVSFCGALTGNAVATAAAIHLAADVAAGLRHAHAAGIVHGDISSGNILLAARTGPDADGSAAGGEGEVGTDATEAAFRRRLAAAAHRPPVAGKVADFGLSVRMGADATHASGYCEGVPLYMAPEVISTGRISPASDAHAYGVLLLELMLGASARSMWRRQAAAGHGVVWKPSRLLNVLPSTGEGCLPRLRALTASCLAPNPADRPTMDHVMERLCEAAEALAWAGSSRGSASQNGSGQPLDLVTVVLDEARRANPGP</sequence>
<feature type="compositionally biased region" description="Pro residues" evidence="1">
    <location>
        <begin position="315"/>
        <end position="333"/>
    </location>
</feature>
<organism evidence="4 5">
    <name type="scientific">Edaphochlamys debaryana</name>
    <dbReference type="NCBI Taxonomy" id="47281"/>
    <lineage>
        <taxon>Eukaryota</taxon>
        <taxon>Viridiplantae</taxon>
        <taxon>Chlorophyta</taxon>
        <taxon>core chlorophytes</taxon>
        <taxon>Chlorophyceae</taxon>
        <taxon>CS clade</taxon>
        <taxon>Chlamydomonadales</taxon>
        <taxon>Chlamydomonadales incertae sedis</taxon>
        <taxon>Edaphochlamys</taxon>
    </lineage>
</organism>
<dbReference type="Gene3D" id="1.10.510.10">
    <property type="entry name" value="Transferase(Phosphotransferase) domain 1"/>
    <property type="match status" value="1"/>
</dbReference>
<dbReference type="EMBL" id="JAEHOE010000022">
    <property type="protein sequence ID" value="KAG2495861.1"/>
    <property type="molecule type" value="Genomic_DNA"/>
</dbReference>
<feature type="region of interest" description="Disordered" evidence="1">
    <location>
        <begin position="549"/>
        <end position="573"/>
    </location>
</feature>
<dbReference type="Pfam" id="PF07714">
    <property type="entry name" value="PK_Tyr_Ser-Thr"/>
    <property type="match status" value="1"/>
</dbReference>
<feature type="compositionally biased region" description="Gly residues" evidence="1">
    <location>
        <begin position="460"/>
        <end position="470"/>
    </location>
</feature>
<dbReference type="Proteomes" id="UP000612055">
    <property type="component" value="Unassembled WGS sequence"/>
</dbReference>
<feature type="compositionally biased region" description="Low complexity" evidence="1">
    <location>
        <begin position="553"/>
        <end position="573"/>
    </location>
</feature>
<dbReference type="PANTHER" id="PTHR44329:SF214">
    <property type="entry name" value="PROTEIN KINASE DOMAIN-CONTAINING PROTEIN"/>
    <property type="match status" value="1"/>
</dbReference>
<accession>A0A835Y7Y8</accession>
<protein>
    <recommendedName>
        <fullName evidence="3">Protein kinase domain-containing protein</fullName>
    </recommendedName>
</protein>
<reference evidence="4" key="1">
    <citation type="journal article" date="2020" name="bioRxiv">
        <title>Comparative genomics of Chlamydomonas.</title>
        <authorList>
            <person name="Craig R.J."/>
            <person name="Hasan A.R."/>
            <person name="Ness R.W."/>
            <person name="Keightley P.D."/>
        </authorList>
    </citation>
    <scope>NUCLEOTIDE SEQUENCE</scope>
    <source>
        <strain evidence="4">CCAP 11/70</strain>
    </source>
</reference>